<feature type="transmembrane region" description="Helical" evidence="1">
    <location>
        <begin position="417"/>
        <end position="437"/>
    </location>
</feature>
<sequence length="679" mass="77763">MDIAKFIIDSTETGFYDFGNYDRCLGLQWINDETKESEFGQHCTISILPKISESEYSTNMFTRNKIVSHHLEAVFKIGLCIPSSCSQDDIQTIFSKVFTRLSLFATEWVLSKASELTAPIDVYDWQYVKTDQCKIKTTLVENIMNAKGYQKISLAFLTTIVVINLYATWLDWSVKSSGWTRHFSLIRNYNGFINPVSTSRMTFLTKFQLVVHSSTLAVHLLVWFYCCKGWGLIANANNIMKKRNNFAVRGSVGDWITAMLFVYGSIARTMEYWKITGPSTSVISITLISLPLVAFTFITPVFFDGPIMSIFSDYTAEACLRSFGANLLFIQNSYRPIIDICLSHTWSVAVEFQILPVIILLVHLYKRSPKLAVIINSLIVIAGLLYTGVSAFIKDSHPHTFSRSLAVSPFVHWFENVYLPTPMNVWIYTLPPLWTYLIMNKYEKSNPILMKFTSCNKLLAALLLILQILPMIWVLLESHVYPPFLNFIYFIFYRLCTAALFSFVFMCNSDSLREFFTHPLDKEIFNENNNCINNNFESSSEKKIGQVVQTDEDNAVTQSSKKISSGLKNRLLHICSTLWRSAYYVHICMITLRYSIQRWSLNSAKAHISIAIECLALTFFAAFFFHLFVVGPVTSLISTIKQRIRKESSYYDSKVAFLRSLKEVAKPVDSIRGLCYQGY</sequence>
<dbReference type="EnsemblMetazoa" id="tetur20g00430.1">
    <property type="protein sequence ID" value="tetur20g00430.1"/>
    <property type="gene ID" value="tetur20g00430"/>
</dbReference>
<reference evidence="3" key="2">
    <citation type="submission" date="2015-06" db="UniProtKB">
        <authorList>
            <consortium name="EnsemblMetazoa"/>
        </authorList>
    </citation>
    <scope>IDENTIFICATION</scope>
</reference>
<keyword evidence="4" id="KW-1185">Reference proteome</keyword>
<dbReference type="InterPro" id="IPR052728">
    <property type="entry name" value="O2_lipid_transport_reg"/>
</dbReference>
<evidence type="ECO:0000313" key="3">
    <source>
        <dbReference type="EnsemblMetazoa" id="tetur20g00430.1"/>
    </source>
</evidence>
<dbReference type="AlphaFoldDB" id="T1KSQ3"/>
<feature type="transmembrane region" description="Helical" evidence="1">
    <location>
        <begin position="346"/>
        <end position="364"/>
    </location>
</feature>
<protein>
    <recommendedName>
        <fullName evidence="2">Nose resistant-to-fluoxetine protein N-terminal domain-containing protein</fullName>
    </recommendedName>
</protein>
<dbReference type="Proteomes" id="UP000015104">
    <property type="component" value="Unassembled WGS sequence"/>
</dbReference>
<evidence type="ECO:0000313" key="4">
    <source>
        <dbReference type="Proteomes" id="UP000015104"/>
    </source>
</evidence>
<dbReference type="InterPro" id="IPR006621">
    <property type="entry name" value="Nose-resist-to-fluoxetine_N"/>
</dbReference>
<dbReference type="PANTHER" id="PTHR11161">
    <property type="entry name" value="O-ACYLTRANSFERASE"/>
    <property type="match status" value="1"/>
</dbReference>
<feature type="transmembrane region" description="Helical" evidence="1">
    <location>
        <begin position="281"/>
        <end position="303"/>
    </location>
</feature>
<dbReference type="HOGENOM" id="CLU_025966_0_0_1"/>
<proteinExistence type="predicted"/>
<dbReference type="PANTHER" id="PTHR11161:SF12">
    <property type="entry name" value="ACYLTRANSFERASE 3 DOMAIN-CONTAINING PROTEIN-RELATED"/>
    <property type="match status" value="1"/>
</dbReference>
<feature type="domain" description="Nose resistant-to-fluoxetine protein N-terminal" evidence="2">
    <location>
        <begin position="12"/>
        <end position="93"/>
    </location>
</feature>
<organism evidence="3 4">
    <name type="scientific">Tetranychus urticae</name>
    <name type="common">Two-spotted spider mite</name>
    <dbReference type="NCBI Taxonomy" id="32264"/>
    <lineage>
        <taxon>Eukaryota</taxon>
        <taxon>Metazoa</taxon>
        <taxon>Ecdysozoa</taxon>
        <taxon>Arthropoda</taxon>
        <taxon>Chelicerata</taxon>
        <taxon>Arachnida</taxon>
        <taxon>Acari</taxon>
        <taxon>Acariformes</taxon>
        <taxon>Trombidiformes</taxon>
        <taxon>Prostigmata</taxon>
        <taxon>Eleutherengona</taxon>
        <taxon>Raphignathae</taxon>
        <taxon>Tetranychoidea</taxon>
        <taxon>Tetranychidae</taxon>
        <taxon>Tetranychus</taxon>
    </lineage>
</organism>
<reference evidence="4" key="1">
    <citation type="submission" date="2011-08" db="EMBL/GenBank/DDBJ databases">
        <authorList>
            <person name="Rombauts S."/>
        </authorList>
    </citation>
    <scope>NUCLEOTIDE SEQUENCE</scope>
    <source>
        <strain evidence="4">London</strain>
    </source>
</reference>
<keyword evidence="1" id="KW-0472">Membrane</keyword>
<dbReference type="EMBL" id="CAEY01000505">
    <property type="status" value="NOT_ANNOTATED_CDS"/>
    <property type="molecule type" value="Genomic_DNA"/>
</dbReference>
<keyword evidence="1" id="KW-1133">Transmembrane helix</keyword>
<name>T1KSQ3_TETUR</name>
<evidence type="ECO:0000256" key="1">
    <source>
        <dbReference type="SAM" id="Phobius"/>
    </source>
</evidence>
<feature type="transmembrane region" description="Helical" evidence="1">
    <location>
        <begin position="207"/>
        <end position="226"/>
    </location>
</feature>
<feature type="transmembrane region" description="Helical" evidence="1">
    <location>
        <begin position="488"/>
        <end position="507"/>
    </location>
</feature>
<evidence type="ECO:0000259" key="2">
    <source>
        <dbReference type="Pfam" id="PF20146"/>
    </source>
</evidence>
<feature type="transmembrane region" description="Helical" evidence="1">
    <location>
        <begin position="608"/>
        <end position="637"/>
    </location>
</feature>
<feature type="transmembrane region" description="Helical" evidence="1">
    <location>
        <begin position="571"/>
        <end position="596"/>
    </location>
</feature>
<feature type="transmembrane region" description="Helical" evidence="1">
    <location>
        <begin position="152"/>
        <end position="169"/>
    </location>
</feature>
<dbReference type="Pfam" id="PF20146">
    <property type="entry name" value="NRF"/>
    <property type="match status" value="1"/>
</dbReference>
<keyword evidence="1" id="KW-0812">Transmembrane</keyword>
<feature type="transmembrane region" description="Helical" evidence="1">
    <location>
        <begin position="371"/>
        <end position="393"/>
    </location>
</feature>
<feature type="transmembrane region" description="Helical" evidence="1">
    <location>
        <begin position="458"/>
        <end position="476"/>
    </location>
</feature>
<accession>T1KSQ3</accession>